<dbReference type="GeneID" id="91987148"/>
<gene>
    <name evidence="2" type="ORF">I308_100290</name>
</gene>
<feature type="region of interest" description="Disordered" evidence="1">
    <location>
        <begin position="186"/>
        <end position="216"/>
    </location>
</feature>
<proteinExistence type="predicted"/>
<dbReference type="RefSeq" id="XP_066616763.1">
    <property type="nucleotide sequence ID" value="XM_066754862.1"/>
</dbReference>
<dbReference type="Proteomes" id="UP000054399">
    <property type="component" value="Unassembled WGS sequence"/>
</dbReference>
<evidence type="ECO:0000256" key="1">
    <source>
        <dbReference type="SAM" id="MobiDB-lite"/>
    </source>
</evidence>
<keyword evidence="3" id="KW-1185">Reference proteome</keyword>
<feature type="region of interest" description="Disordered" evidence="1">
    <location>
        <begin position="1"/>
        <end position="100"/>
    </location>
</feature>
<name>A0ABR3C6T4_9TREE</name>
<feature type="compositionally biased region" description="Polar residues" evidence="1">
    <location>
        <begin position="37"/>
        <end position="48"/>
    </location>
</feature>
<evidence type="ECO:0000313" key="2">
    <source>
        <dbReference type="EMBL" id="KAL0255486.1"/>
    </source>
</evidence>
<feature type="compositionally biased region" description="Polar residues" evidence="1">
    <location>
        <begin position="207"/>
        <end position="216"/>
    </location>
</feature>
<evidence type="ECO:0000313" key="3">
    <source>
        <dbReference type="Proteomes" id="UP000054399"/>
    </source>
</evidence>
<accession>A0ABR3C6T4</accession>
<comment type="caution">
    <text evidence="2">The sequence shown here is derived from an EMBL/GenBank/DDBJ whole genome shotgun (WGS) entry which is preliminary data.</text>
</comment>
<organism evidence="2 3">
    <name type="scientific">Cryptococcus tetragattii IND107</name>
    <dbReference type="NCBI Taxonomy" id="1296105"/>
    <lineage>
        <taxon>Eukaryota</taxon>
        <taxon>Fungi</taxon>
        <taxon>Dikarya</taxon>
        <taxon>Basidiomycota</taxon>
        <taxon>Agaricomycotina</taxon>
        <taxon>Tremellomycetes</taxon>
        <taxon>Tremellales</taxon>
        <taxon>Cryptococcaceae</taxon>
        <taxon>Cryptococcus</taxon>
        <taxon>Cryptococcus gattii species complex</taxon>
    </lineage>
</organism>
<protein>
    <submittedName>
        <fullName evidence="2">Uncharacterized protein</fullName>
    </submittedName>
</protein>
<dbReference type="EMBL" id="ATAM02000001">
    <property type="protein sequence ID" value="KAL0255486.1"/>
    <property type="molecule type" value="Genomic_DNA"/>
</dbReference>
<sequence length="617" mass="66539">MQLAMPSPDTTGARSLPPTTHPLADIDPLQPSARDISVSTHPQHTQDNFDPYTASLLRATRPSTDSHSLTSSTRTKSRSRPTTPNLSNGDDGQLSPVTKKDRLVVNNVRDRERAGKQPGEAAAVQNKKAKEEAALAKWRKWVIEHPVHAPPLAASAFTSGRSSPPGQKIPLVTLNTFTLRTYRPSDDDVHRAHSPRNGHFPYHPSDTEGSMSSPVTSLNVASPNVTVSPMSSSRFDSLGNEVYNTDSVLVLRDVELAVDEEILERTQRAQATLPRFVSNRPRLYETPNPFGDITHRLSSRRVRPIALELIQALGHLVDAVWLSTYPDRPCPWIIGLDESPIQSSIKHLIMAYRTPTDAYQTGVGWKSPMITAVQEGKRTGYVPTTIADSYIQFCENEVAYAIGDVDQVVGVSKGAGYIFGRALRVGEYGAPVRTNVLGASGEGGGMARLLNDLEEAIWGDAPPRVTDLAYELPDDFDPYAIPDESELIIAAAAAGGGSGHLTANSSSLVDLFRGEASASASAGAGANANGYAILASRRQSSQETGDTYDSLPDFDITSSLPDDITRISTPVEIVKNKLSGGLLPGIEDIRGAEGMTLEELGKKRHEEWLANRAAMGG</sequence>
<reference evidence="2" key="1">
    <citation type="submission" date="2015-01" db="EMBL/GenBank/DDBJ databases">
        <authorList>
            <consortium name="The Broad Institute Genomics Platform"/>
            <person name="Cuomo C."/>
            <person name="Litvintseva A."/>
            <person name="Chen Y."/>
            <person name="Heitman J."/>
            <person name="Sun S."/>
            <person name="Springer D."/>
            <person name="Dromer F."/>
            <person name="Young S."/>
            <person name="Zeng Q."/>
            <person name="Gargeya S."/>
            <person name="Abouelleil A."/>
            <person name="Alvarado L."/>
            <person name="Chapman S.B."/>
            <person name="Gainer-Dewar J."/>
            <person name="Goldberg J."/>
            <person name="Griggs A."/>
            <person name="Gujja S."/>
            <person name="Hansen M."/>
            <person name="Howarth C."/>
            <person name="Imamovic A."/>
            <person name="Larimer J."/>
            <person name="Murphy C."/>
            <person name="Naylor J."/>
            <person name="Pearson M."/>
            <person name="Priest M."/>
            <person name="Roberts A."/>
            <person name="Saif S."/>
            <person name="Shea T."/>
            <person name="Sykes S."/>
            <person name="Wortman J."/>
            <person name="Nusbaum C."/>
            <person name="Birren B."/>
        </authorList>
    </citation>
    <scope>NUCLEOTIDE SEQUENCE</scope>
    <source>
        <strain evidence="2">IND107</strain>
    </source>
</reference>
<reference evidence="2" key="2">
    <citation type="submission" date="2024-01" db="EMBL/GenBank/DDBJ databases">
        <title>Comparative genomics of Cryptococcus and Kwoniella reveals pathogenesis evolution and contrasting modes of karyotype evolution via chromosome fusion or intercentromeric recombination.</title>
        <authorList>
            <person name="Coelho M.A."/>
            <person name="David-Palma M."/>
            <person name="Shea T."/>
            <person name="Bowers K."/>
            <person name="Mcginley-Smith S."/>
            <person name="Mohammad A.W."/>
            <person name="Gnirke A."/>
            <person name="Yurkov A.M."/>
            <person name="Nowrousian M."/>
            <person name="Sun S."/>
            <person name="Cuomo C.A."/>
            <person name="Heitman J."/>
        </authorList>
    </citation>
    <scope>NUCLEOTIDE SEQUENCE</scope>
    <source>
        <strain evidence="2">IND107</strain>
    </source>
</reference>